<dbReference type="Proteomes" id="UP001500730">
    <property type="component" value="Unassembled WGS sequence"/>
</dbReference>
<dbReference type="Pfam" id="PF20199">
    <property type="entry name" value="RepSA"/>
    <property type="match status" value="1"/>
</dbReference>
<dbReference type="EMBL" id="BAAARE010000021">
    <property type="protein sequence ID" value="GAA2497149.1"/>
    <property type="molecule type" value="Genomic_DNA"/>
</dbReference>
<dbReference type="InterPro" id="IPR046828">
    <property type="entry name" value="RepSA"/>
</dbReference>
<keyword evidence="2" id="KW-1185">Reference proteome</keyword>
<name>A0ABP5ZFM6_9MICO</name>
<reference evidence="2" key="1">
    <citation type="journal article" date="2019" name="Int. J. Syst. Evol. Microbiol.">
        <title>The Global Catalogue of Microorganisms (GCM) 10K type strain sequencing project: providing services to taxonomists for standard genome sequencing and annotation.</title>
        <authorList>
            <consortium name="The Broad Institute Genomics Platform"/>
            <consortium name="The Broad Institute Genome Sequencing Center for Infectious Disease"/>
            <person name="Wu L."/>
            <person name="Ma J."/>
        </authorList>
    </citation>
    <scope>NUCLEOTIDE SEQUENCE [LARGE SCALE GENOMIC DNA]</scope>
    <source>
        <strain evidence="2">JCM 16259</strain>
    </source>
</reference>
<proteinExistence type="predicted"/>
<comment type="caution">
    <text evidence="1">The sequence shown here is derived from an EMBL/GenBank/DDBJ whole genome shotgun (WGS) entry which is preliminary data.</text>
</comment>
<accession>A0ABP5ZFM6</accession>
<evidence type="ECO:0000313" key="1">
    <source>
        <dbReference type="EMBL" id="GAA2497149.1"/>
    </source>
</evidence>
<gene>
    <name evidence="1" type="ORF">GCM10009858_39280</name>
</gene>
<protein>
    <submittedName>
        <fullName evidence="1">Plasmid replication initiator protein</fullName>
    </submittedName>
</protein>
<evidence type="ECO:0000313" key="2">
    <source>
        <dbReference type="Proteomes" id="UP001500730"/>
    </source>
</evidence>
<organism evidence="1 2">
    <name type="scientific">Terrabacter carboxydivorans</name>
    <dbReference type="NCBI Taxonomy" id="619730"/>
    <lineage>
        <taxon>Bacteria</taxon>
        <taxon>Bacillati</taxon>
        <taxon>Actinomycetota</taxon>
        <taxon>Actinomycetes</taxon>
        <taxon>Micrococcales</taxon>
        <taxon>Intrasporangiaceae</taxon>
        <taxon>Terrabacter</taxon>
    </lineage>
</organism>
<sequence>MQVGTGQPSPTARGTFPGFSEEAGLDLPALTPRLEQQITARLISRDFDAWATTAARVGHCAKPIRLRGHSQTIDTRTGEVLSTFSSADAPLGVLHVRCGNRRASECPSCSRVYAADTFHLIRAGVTGGKGVPERVSDNPLVFATLTAPSFGLVHGTRNGRPCRPYTPKGLPAVCEHGGATVCHATHNEHDELLGQPLCRDCYDYRGHLVWQWWAPELWRRFTITVRRALARHLGVPESRLPDVVTVQYAKVAEYQLRGLIHFHALIRLDGPKTDDGFAPAPAGATAALLAQVIEQAVPGVTFDAPPMHDGDPIRRLGFGAQLDVRPIKTKNRTDDPDRELVPEQVAGYLAKYATKSATDSTKENPHLRRLRATIAEISDRIDADAREDGTPLRDNPYGLLGKWRHMLGFRGHFSTKSRRYSLTLGRIRGRRARFQRLVAEANRQGRTLDVRDLDDLLADDAQEATLVIGHWSYAGSGWETEGDAELAKAAAARAREYAQWRAAAFKAK</sequence>